<proteinExistence type="predicted"/>
<gene>
    <name evidence="8" type="primary">dsrK</name>
    <name evidence="8" type="ORF">SBA1_1040021</name>
</gene>
<dbReference type="InterPro" id="IPR009051">
    <property type="entry name" value="Helical_ferredxn"/>
</dbReference>
<dbReference type="Proteomes" id="UP000238701">
    <property type="component" value="Unassembled WGS sequence"/>
</dbReference>
<accession>A0A2U3JXV3</accession>
<reference evidence="9" key="1">
    <citation type="submission" date="2018-02" db="EMBL/GenBank/DDBJ databases">
        <authorList>
            <person name="Hausmann B."/>
        </authorList>
    </citation>
    <scope>NUCLEOTIDE SEQUENCE [LARGE SCALE GENOMIC DNA]</scope>
    <source>
        <strain evidence="9">Peat soil MAG SbA1</strain>
    </source>
</reference>
<evidence type="ECO:0000256" key="4">
    <source>
        <dbReference type="ARBA" id="ARBA00022982"/>
    </source>
</evidence>
<evidence type="ECO:0000256" key="3">
    <source>
        <dbReference type="ARBA" id="ARBA00022723"/>
    </source>
</evidence>
<dbReference type="SUPFAM" id="SSF46548">
    <property type="entry name" value="alpha-helical ferredoxin"/>
    <property type="match status" value="1"/>
</dbReference>
<keyword evidence="6" id="KW-0411">Iron-sulfur</keyword>
<evidence type="ECO:0000256" key="5">
    <source>
        <dbReference type="ARBA" id="ARBA00023004"/>
    </source>
</evidence>
<name>A0A2U3JXV3_9BACT</name>
<keyword evidence="1" id="KW-0813">Transport</keyword>
<evidence type="ECO:0000259" key="7">
    <source>
        <dbReference type="PROSITE" id="PS51379"/>
    </source>
</evidence>
<feature type="domain" description="4Fe-4S ferredoxin-type" evidence="7">
    <location>
        <begin position="147"/>
        <end position="176"/>
    </location>
</feature>
<sequence length="530" mass="59710">MPEKLLQIEQAPPRGDWTDATVPFRKGFFCYGGTPKSVSALGLPNPRKWQPFDPDWQLPSGWKETILAGMKERLDKYRSFRLFMDICVRCGACFDKCHFYLGSGDPKNMPALRAELLRSIYRRYFTTSGKFLGALAGGRELTEDVIKEWFYYFYQCTECRRCSVFCPYGIDTAEITMIARELLDSIGCSINWVIEPAANCFRTGNHLGIQPHAFKDSIQFAADEVKELTGITIDVPINRKGAEVLFVMPSADYFGEPHFYTLLGYLMMFHEVGLDYTVSAFASEGGNFGLFSSHELTKRLNAKIYEEAKRLGVKWILGGECGHMWRVLHQYMDTMNGPADFLEPPVSPITGTRFENARSTCAVHICEFTADLLYHNKLQVDPSRNDRWKVTFHDSCNPSRAMGLLEEPRYILKSVCRSFHEMPEDTIREKTFCCGSGAGLGTDENLEARLRGGFPRANAVKYVKETHDVNLLACICAIDKATLPTLMEYWVPGVEVAGVHELLGNALVMTGETERTTDLRGEPLPGGSEP</sequence>
<dbReference type="Pfam" id="PF02754">
    <property type="entry name" value="CCG"/>
    <property type="match status" value="1"/>
</dbReference>
<evidence type="ECO:0000256" key="6">
    <source>
        <dbReference type="ARBA" id="ARBA00023014"/>
    </source>
</evidence>
<dbReference type="OrthoDB" id="9786127at2"/>
<dbReference type="PANTHER" id="PTHR43551">
    <property type="entry name" value="FUMARATE REDUCTASE IRON-SULFUR SUBUNIT"/>
    <property type="match status" value="1"/>
</dbReference>
<dbReference type="InterPro" id="IPR017896">
    <property type="entry name" value="4Fe4S_Fe-S-bd"/>
</dbReference>
<keyword evidence="5" id="KW-0408">Iron</keyword>
<keyword evidence="3" id="KW-0479">Metal-binding</keyword>
<dbReference type="PANTHER" id="PTHR43551:SF1">
    <property type="entry name" value="HETERODISULFIDE REDUCTASE"/>
    <property type="match status" value="1"/>
</dbReference>
<evidence type="ECO:0000313" key="8">
    <source>
        <dbReference type="EMBL" id="SPF32255.1"/>
    </source>
</evidence>
<evidence type="ECO:0000313" key="9">
    <source>
        <dbReference type="Proteomes" id="UP000238701"/>
    </source>
</evidence>
<dbReference type="Gene3D" id="1.10.1060.10">
    <property type="entry name" value="Alpha-helical ferredoxin"/>
    <property type="match status" value="1"/>
</dbReference>
<protein>
    <submittedName>
        <fullName evidence="8">DsrC-trisulfide reductase</fullName>
    </submittedName>
</protein>
<dbReference type="PROSITE" id="PS51379">
    <property type="entry name" value="4FE4S_FER_2"/>
    <property type="match status" value="1"/>
</dbReference>
<dbReference type="InterPro" id="IPR004017">
    <property type="entry name" value="Cys_rich_dom"/>
</dbReference>
<organism evidence="8 9">
    <name type="scientific">Candidatus Sulfotelmatobacter kueseliae</name>
    <dbReference type="NCBI Taxonomy" id="2042962"/>
    <lineage>
        <taxon>Bacteria</taxon>
        <taxon>Pseudomonadati</taxon>
        <taxon>Acidobacteriota</taxon>
        <taxon>Terriglobia</taxon>
        <taxon>Terriglobales</taxon>
        <taxon>Candidatus Korobacteraceae</taxon>
        <taxon>Candidatus Sulfotelmatobacter</taxon>
    </lineage>
</organism>
<dbReference type="GO" id="GO:0046872">
    <property type="term" value="F:metal ion binding"/>
    <property type="evidence" value="ECO:0007669"/>
    <property type="project" value="UniProtKB-KW"/>
</dbReference>
<dbReference type="Pfam" id="PF13183">
    <property type="entry name" value="Fer4_8"/>
    <property type="match status" value="1"/>
</dbReference>
<dbReference type="GO" id="GO:0051539">
    <property type="term" value="F:4 iron, 4 sulfur cluster binding"/>
    <property type="evidence" value="ECO:0007669"/>
    <property type="project" value="UniProtKB-KW"/>
</dbReference>
<evidence type="ECO:0000256" key="2">
    <source>
        <dbReference type="ARBA" id="ARBA00022485"/>
    </source>
</evidence>
<dbReference type="NCBIfam" id="NF045796">
    <property type="entry name" value="DsrK"/>
    <property type="match status" value="1"/>
</dbReference>
<evidence type="ECO:0000256" key="1">
    <source>
        <dbReference type="ARBA" id="ARBA00022448"/>
    </source>
</evidence>
<dbReference type="AlphaFoldDB" id="A0A2U3JXV3"/>
<keyword evidence="4" id="KW-0249">Electron transport</keyword>
<dbReference type="InterPro" id="IPR017900">
    <property type="entry name" value="4Fe4S_Fe_S_CS"/>
</dbReference>
<dbReference type="GO" id="GO:0016491">
    <property type="term" value="F:oxidoreductase activity"/>
    <property type="evidence" value="ECO:0007669"/>
    <property type="project" value="UniProtKB-ARBA"/>
</dbReference>
<keyword evidence="2" id="KW-0004">4Fe-4S</keyword>
<dbReference type="EMBL" id="OMOD01000007">
    <property type="protein sequence ID" value="SPF32255.1"/>
    <property type="molecule type" value="Genomic_DNA"/>
</dbReference>
<dbReference type="PROSITE" id="PS00198">
    <property type="entry name" value="4FE4S_FER_1"/>
    <property type="match status" value="1"/>
</dbReference>